<dbReference type="GO" id="GO:0032259">
    <property type="term" value="P:methylation"/>
    <property type="evidence" value="ECO:0007669"/>
    <property type="project" value="UniProtKB-KW"/>
</dbReference>
<dbReference type="InterPro" id="IPR000682">
    <property type="entry name" value="PCMT"/>
</dbReference>
<protein>
    <recommendedName>
        <fullName evidence="4">Protein-L-isoaspartate O-methyltransferase</fullName>
        <ecNumber evidence="3">2.1.1.77</ecNumber>
    </recommendedName>
    <alternativeName>
        <fullName evidence="11">L-isoaspartyl protein carboxyl methyltransferase</fullName>
    </alternativeName>
    <alternativeName>
        <fullName evidence="9">Protein L-isoaspartyl methyltransferase</fullName>
    </alternativeName>
    <alternativeName>
        <fullName evidence="10">Protein-beta-aspartate methyltransferase</fullName>
    </alternativeName>
</protein>
<dbReference type="NCBIfam" id="TIGR04364">
    <property type="entry name" value="methyltran_FxLD"/>
    <property type="match status" value="1"/>
</dbReference>
<dbReference type="NCBIfam" id="TIGR03891">
    <property type="entry name" value="thiopep_ocin"/>
    <property type="match status" value="1"/>
</dbReference>
<sequence>MNAAKNILAAGQAVTACGDLPDGRSAKQESAFPQGEAHQPALELVGIPGFNRGEDVNSALQQGAGLDWYEKGDVWAKFACHRQPGTQVLSGEQQRRKMYRLLATDPMWLADNGPLSPVRQWVHAYASAGKDLAELAHHGRLDRGLRAVLAHHVLFAWNRLGLPYQDQKTLSELAREVVFTDPMTTDQTTTATSDAGSTDDEARRRRNGLVDQLREQGRISDDRVEQAVRETPRHLFVPNTPLTEAYTNDAVYTKHDDTGAISAASQPGIVTMMLEQLHVTEGRQVLEIGAGTGYNAALLAHLAGPDGHVTTIDVDDDLVTDARTHLANAEVDNVEVILGDGALGHPDGAPYDRVIATVGAAGLPEAWRNQTAHSGRLVVPVRIAGSVARSIAFERCGDHWTSVDSQLCGFMPLRAGVADDPRRILEITEDASVQLYAHCEQDIDARALAGVLDTPAQEVWTGVEFVKAEPLDPVWLWLACALPNSLSRMPVHPNAIDSGLVSPMLGWGSMATVDGSSLAYLTMRVDQGRHEIGAIGHGPAGTSLAETMAHEIATWSQYRSRSLGFAFHSRGTAPEPGPGQHVITRPSGSFTVTWQA</sequence>
<feature type="compositionally biased region" description="Low complexity" evidence="12">
    <location>
        <begin position="181"/>
        <end position="196"/>
    </location>
</feature>
<comment type="similarity">
    <text evidence="2">Belongs to the methyltransferase superfamily. L-isoaspartyl/D-aspartyl protein methyltransferase family.</text>
</comment>
<evidence type="ECO:0000256" key="8">
    <source>
        <dbReference type="ARBA" id="ARBA00022691"/>
    </source>
</evidence>
<evidence type="ECO:0000256" key="4">
    <source>
        <dbReference type="ARBA" id="ARBA00013346"/>
    </source>
</evidence>
<evidence type="ECO:0000256" key="3">
    <source>
        <dbReference type="ARBA" id="ARBA00011890"/>
    </source>
</evidence>
<dbReference type="InterPro" id="IPR027573">
    <property type="entry name" value="Methyltran_FxLD"/>
</dbReference>
<organism evidence="13 14">
    <name type="scientific">Haloactinomyces albus</name>
    <dbReference type="NCBI Taxonomy" id="1352928"/>
    <lineage>
        <taxon>Bacteria</taxon>
        <taxon>Bacillati</taxon>
        <taxon>Actinomycetota</taxon>
        <taxon>Actinomycetes</taxon>
        <taxon>Actinopolysporales</taxon>
        <taxon>Actinopolysporaceae</taxon>
        <taxon>Haloactinomyces</taxon>
    </lineage>
</organism>
<evidence type="ECO:0000256" key="9">
    <source>
        <dbReference type="ARBA" id="ARBA00030757"/>
    </source>
</evidence>
<evidence type="ECO:0000256" key="12">
    <source>
        <dbReference type="SAM" id="MobiDB-lite"/>
    </source>
</evidence>
<evidence type="ECO:0000256" key="5">
    <source>
        <dbReference type="ARBA" id="ARBA00022490"/>
    </source>
</evidence>
<accession>A0AAE4CP78</accession>
<dbReference type="CDD" id="cd02440">
    <property type="entry name" value="AdoMet_MTases"/>
    <property type="match status" value="1"/>
</dbReference>
<keyword evidence="6 13" id="KW-0489">Methyltransferase</keyword>
<dbReference type="GO" id="GO:0005737">
    <property type="term" value="C:cytoplasm"/>
    <property type="evidence" value="ECO:0007669"/>
    <property type="project" value="UniProtKB-SubCell"/>
</dbReference>
<dbReference type="AlphaFoldDB" id="A0AAE4CP78"/>
<name>A0AAE4CP78_9ACTN</name>
<evidence type="ECO:0000256" key="1">
    <source>
        <dbReference type="ARBA" id="ARBA00004496"/>
    </source>
</evidence>
<dbReference type="Gene3D" id="3.40.50.150">
    <property type="entry name" value="Vaccinia Virus protein VP39"/>
    <property type="match status" value="1"/>
</dbReference>
<comment type="caution">
    <text evidence="13">The sequence shown here is derived from an EMBL/GenBank/DDBJ whole genome shotgun (WGS) entry which is preliminary data.</text>
</comment>
<keyword evidence="8" id="KW-0949">S-adenosyl-L-methionine</keyword>
<dbReference type="EC" id="2.1.1.77" evidence="3"/>
<dbReference type="PANTHER" id="PTHR11579:SF0">
    <property type="entry name" value="PROTEIN-L-ISOASPARTATE(D-ASPARTATE) O-METHYLTRANSFERASE"/>
    <property type="match status" value="1"/>
</dbReference>
<evidence type="ECO:0000256" key="2">
    <source>
        <dbReference type="ARBA" id="ARBA00005369"/>
    </source>
</evidence>
<dbReference type="PANTHER" id="PTHR11579">
    <property type="entry name" value="PROTEIN-L-ISOASPARTATE O-METHYLTRANSFERASE"/>
    <property type="match status" value="1"/>
</dbReference>
<dbReference type="InterPro" id="IPR029063">
    <property type="entry name" value="SAM-dependent_MTases_sf"/>
</dbReference>
<evidence type="ECO:0000313" key="13">
    <source>
        <dbReference type="EMBL" id="MDR7304151.1"/>
    </source>
</evidence>
<proteinExistence type="inferred from homology"/>
<dbReference type="EMBL" id="JAVDXW010000001">
    <property type="protein sequence ID" value="MDR7304151.1"/>
    <property type="molecule type" value="Genomic_DNA"/>
</dbReference>
<comment type="subcellular location">
    <subcellularLocation>
        <location evidence="1">Cytoplasm</location>
    </subcellularLocation>
</comment>
<keyword evidence="7 13" id="KW-0808">Transferase</keyword>
<evidence type="ECO:0000256" key="11">
    <source>
        <dbReference type="ARBA" id="ARBA00031350"/>
    </source>
</evidence>
<dbReference type="PROSITE" id="PS51257">
    <property type="entry name" value="PROKAR_LIPOPROTEIN"/>
    <property type="match status" value="1"/>
</dbReference>
<evidence type="ECO:0000313" key="14">
    <source>
        <dbReference type="Proteomes" id="UP001180845"/>
    </source>
</evidence>
<gene>
    <name evidence="13" type="ORF">JOF55_004332</name>
</gene>
<evidence type="ECO:0000256" key="6">
    <source>
        <dbReference type="ARBA" id="ARBA00022603"/>
    </source>
</evidence>
<dbReference type="GO" id="GO:0004719">
    <property type="term" value="F:protein-L-isoaspartate (D-aspartate) O-methyltransferase activity"/>
    <property type="evidence" value="ECO:0007669"/>
    <property type="project" value="UniProtKB-EC"/>
</dbReference>
<evidence type="ECO:0000256" key="7">
    <source>
        <dbReference type="ARBA" id="ARBA00022679"/>
    </source>
</evidence>
<dbReference type="SUPFAM" id="SSF53335">
    <property type="entry name" value="S-adenosyl-L-methionine-dependent methyltransferases"/>
    <property type="match status" value="1"/>
</dbReference>
<dbReference type="Pfam" id="PF01135">
    <property type="entry name" value="PCMT"/>
    <property type="match status" value="1"/>
</dbReference>
<feature type="region of interest" description="Disordered" evidence="12">
    <location>
        <begin position="181"/>
        <end position="204"/>
    </location>
</feature>
<dbReference type="Proteomes" id="UP001180845">
    <property type="component" value="Unassembled WGS sequence"/>
</dbReference>
<keyword evidence="14" id="KW-1185">Reference proteome</keyword>
<evidence type="ECO:0000256" key="10">
    <source>
        <dbReference type="ARBA" id="ARBA00031323"/>
    </source>
</evidence>
<dbReference type="InterPro" id="IPR023809">
    <property type="entry name" value="Thiopep_bacteriocin_synth_dom"/>
</dbReference>
<keyword evidence="5" id="KW-0963">Cytoplasm</keyword>
<reference evidence="13" key="1">
    <citation type="submission" date="2023-07" db="EMBL/GenBank/DDBJ databases">
        <title>Sequencing the genomes of 1000 actinobacteria strains.</title>
        <authorList>
            <person name="Klenk H.-P."/>
        </authorList>
    </citation>
    <scope>NUCLEOTIDE SEQUENCE</scope>
    <source>
        <strain evidence="13">DSM 45977</strain>
    </source>
</reference>